<reference evidence="1" key="1">
    <citation type="submission" date="2023-04" db="EMBL/GenBank/DDBJ databases">
        <authorList>
            <person name="Vijverberg K."/>
            <person name="Xiong W."/>
            <person name="Schranz E."/>
        </authorList>
    </citation>
    <scope>NUCLEOTIDE SEQUENCE</scope>
</reference>
<proteinExistence type="predicted"/>
<sequence length="182" mass="21196">MEEKETTGPKNNDGEKRKEKFFVHLMKEILKGRTLYPELILDAIREIEEEDREAVILVLDFDIQMLPWENLPILRNHEVTMLPKKPIDGAHEIQSYCLGHTDDGGPPRWFCPVAYNRPLKDSHVHMYLPGRTDIRMKLEIAQDTELVEPLDEACRWRQTRGTATETLGAEKQLLVFLLVIHQ</sequence>
<dbReference type="Proteomes" id="UP001177003">
    <property type="component" value="Chromosome 4"/>
</dbReference>
<evidence type="ECO:0000313" key="1">
    <source>
        <dbReference type="EMBL" id="CAI9283420.1"/>
    </source>
</evidence>
<accession>A0AA36E6P8</accession>
<keyword evidence="2" id="KW-1185">Reference proteome</keyword>
<protein>
    <submittedName>
        <fullName evidence="1">Uncharacterized protein</fullName>
    </submittedName>
</protein>
<evidence type="ECO:0000313" key="2">
    <source>
        <dbReference type="Proteomes" id="UP001177003"/>
    </source>
</evidence>
<gene>
    <name evidence="1" type="ORF">LSALG_LOCUS23019</name>
</gene>
<dbReference type="Pfam" id="PF03568">
    <property type="entry name" value="Separin_C"/>
    <property type="match status" value="1"/>
</dbReference>
<dbReference type="AlphaFoldDB" id="A0AA36E6P8"/>
<name>A0AA36E6P8_LACSI</name>
<dbReference type="EMBL" id="OX465080">
    <property type="protein sequence ID" value="CAI9283420.1"/>
    <property type="molecule type" value="Genomic_DNA"/>
</dbReference>
<organism evidence="1 2">
    <name type="scientific">Lactuca saligna</name>
    <name type="common">Willowleaf lettuce</name>
    <dbReference type="NCBI Taxonomy" id="75948"/>
    <lineage>
        <taxon>Eukaryota</taxon>
        <taxon>Viridiplantae</taxon>
        <taxon>Streptophyta</taxon>
        <taxon>Embryophyta</taxon>
        <taxon>Tracheophyta</taxon>
        <taxon>Spermatophyta</taxon>
        <taxon>Magnoliopsida</taxon>
        <taxon>eudicotyledons</taxon>
        <taxon>Gunneridae</taxon>
        <taxon>Pentapetalae</taxon>
        <taxon>asterids</taxon>
        <taxon>campanulids</taxon>
        <taxon>Asterales</taxon>
        <taxon>Asteraceae</taxon>
        <taxon>Cichorioideae</taxon>
        <taxon>Cichorieae</taxon>
        <taxon>Lactucinae</taxon>
        <taxon>Lactuca</taxon>
    </lineage>
</organism>